<dbReference type="InParanoid" id="A0A7R8UP22"/>
<dbReference type="PANTHER" id="PTHR21177">
    <property type="entry name" value="IP06524P-RELATED"/>
    <property type="match status" value="1"/>
</dbReference>
<name>A0A7R8UP22_HERIL</name>
<keyword evidence="1" id="KW-0732">Signal</keyword>
<reference evidence="3 4" key="1">
    <citation type="submission" date="2020-11" db="EMBL/GenBank/DDBJ databases">
        <authorList>
            <person name="Wallbank WR R."/>
            <person name="Pardo Diaz C."/>
            <person name="Kozak K."/>
            <person name="Martin S."/>
            <person name="Jiggins C."/>
            <person name="Moest M."/>
            <person name="Warren A I."/>
            <person name="Generalovic N T."/>
            <person name="Byers J.R.P. K."/>
            <person name="Montejo-Kovacevich G."/>
            <person name="Yen C E."/>
        </authorList>
    </citation>
    <scope>NUCLEOTIDE SEQUENCE [LARGE SCALE GENOMIC DNA]</scope>
</reference>
<sequence>MVSILKKTSKLIGFVIIVLFANLCQSQDVGFPERGDEEESKQNAAKRKPIYIPGRCRENELLYPGDQLDDWICDCSPGHLFHPATDKCYSAYRKGPCSEGSYLILPKDKAIPECQINPCERDGTVRVRNECYSLGQPGPCPFPELSNVLGVNTTTLELACVSLSVVLNTRFDDDDDKTQTPAPTPADINLDEAPLCAKGCKRYINGTCPTVDEVTTTSKPLIHNRIITTLKSNL</sequence>
<keyword evidence="4" id="KW-1185">Reference proteome</keyword>
<proteinExistence type="predicted"/>
<dbReference type="Proteomes" id="UP000594454">
    <property type="component" value="Chromosome 3"/>
</dbReference>
<feature type="chain" id="PRO_5031260071" description="DUF4789 domain-containing protein" evidence="1">
    <location>
        <begin position="27"/>
        <end position="234"/>
    </location>
</feature>
<dbReference type="OrthoDB" id="6338576at2759"/>
<feature type="signal peptide" evidence="1">
    <location>
        <begin position="1"/>
        <end position="26"/>
    </location>
</feature>
<dbReference type="Pfam" id="PF16033">
    <property type="entry name" value="DUF4789"/>
    <property type="match status" value="1"/>
</dbReference>
<dbReference type="EMBL" id="LR899011">
    <property type="protein sequence ID" value="CAD7084281.1"/>
    <property type="molecule type" value="Genomic_DNA"/>
</dbReference>
<evidence type="ECO:0000313" key="3">
    <source>
        <dbReference type="EMBL" id="CAD7084281.1"/>
    </source>
</evidence>
<dbReference type="AlphaFoldDB" id="A0A7R8UP22"/>
<organism evidence="3 4">
    <name type="scientific">Hermetia illucens</name>
    <name type="common">Black soldier fly</name>
    <dbReference type="NCBI Taxonomy" id="343691"/>
    <lineage>
        <taxon>Eukaryota</taxon>
        <taxon>Metazoa</taxon>
        <taxon>Ecdysozoa</taxon>
        <taxon>Arthropoda</taxon>
        <taxon>Hexapoda</taxon>
        <taxon>Insecta</taxon>
        <taxon>Pterygota</taxon>
        <taxon>Neoptera</taxon>
        <taxon>Endopterygota</taxon>
        <taxon>Diptera</taxon>
        <taxon>Brachycera</taxon>
        <taxon>Stratiomyomorpha</taxon>
        <taxon>Stratiomyidae</taxon>
        <taxon>Hermetiinae</taxon>
        <taxon>Hermetia</taxon>
    </lineage>
</organism>
<feature type="domain" description="DUF4789" evidence="2">
    <location>
        <begin position="55"/>
        <end position="140"/>
    </location>
</feature>
<evidence type="ECO:0000313" key="4">
    <source>
        <dbReference type="Proteomes" id="UP000594454"/>
    </source>
</evidence>
<dbReference type="InterPro" id="IPR031993">
    <property type="entry name" value="DUF4789"/>
</dbReference>
<gene>
    <name evidence="3" type="ORF">HERILL_LOCUS7185</name>
</gene>
<evidence type="ECO:0000259" key="2">
    <source>
        <dbReference type="Pfam" id="PF16033"/>
    </source>
</evidence>
<accession>A0A7R8UP22</accession>
<evidence type="ECO:0000256" key="1">
    <source>
        <dbReference type="SAM" id="SignalP"/>
    </source>
</evidence>
<dbReference type="OMA" id="CYPAYRQ"/>
<dbReference type="PANTHER" id="PTHR21177:SF4">
    <property type="entry name" value="IP06524P"/>
    <property type="match status" value="1"/>
</dbReference>
<protein>
    <recommendedName>
        <fullName evidence="2">DUF4789 domain-containing protein</fullName>
    </recommendedName>
</protein>